<dbReference type="Pfam" id="PF00089">
    <property type="entry name" value="Trypsin"/>
    <property type="match status" value="1"/>
</dbReference>
<proteinExistence type="predicted"/>
<keyword evidence="1" id="KW-0645">Protease</keyword>
<dbReference type="Gene3D" id="2.40.10.10">
    <property type="entry name" value="Trypsin-like serine proteases"/>
    <property type="match status" value="2"/>
</dbReference>
<keyword evidence="5" id="KW-0732">Signal</keyword>
<keyword evidence="8" id="KW-1185">Reference proteome</keyword>
<protein>
    <recommendedName>
        <fullName evidence="6">Peptidase S1 domain-containing protein</fullName>
    </recommendedName>
</protein>
<dbReference type="SMART" id="SM00020">
    <property type="entry name" value="Tryp_SPc"/>
    <property type="match status" value="1"/>
</dbReference>
<feature type="domain" description="Peptidase S1" evidence="6">
    <location>
        <begin position="94"/>
        <end position="329"/>
    </location>
</feature>
<dbReference type="EMBL" id="VTPC01090406">
    <property type="protein sequence ID" value="KAF2883479.1"/>
    <property type="molecule type" value="Genomic_DNA"/>
</dbReference>
<dbReference type="InterPro" id="IPR043504">
    <property type="entry name" value="Peptidase_S1_PA_chymotrypsin"/>
</dbReference>
<organism evidence="7 8">
    <name type="scientific">Ignelater luminosus</name>
    <name type="common">Cucubano</name>
    <name type="synonym">Pyrophorus luminosus</name>
    <dbReference type="NCBI Taxonomy" id="2038154"/>
    <lineage>
        <taxon>Eukaryota</taxon>
        <taxon>Metazoa</taxon>
        <taxon>Ecdysozoa</taxon>
        <taxon>Arthropoda</taxon>
        <taxon>Hexapoda</taxon>
        <taxon>Insecta</taxon>
        <taxon>Pterygota</taxon>
        <taxon>Neoptera</taxon>
        <taxon>Endopterygota</taxon>
        <taxon>Coleoptera</taxon>
        <taxon>Polyphaga</taxon>
        <taxon>Elateriformia</taxon>
        <taxon>Elateroidea</taxon>
        <taxon>Elateridae</taxon>
        <taxon>Agrypninae</taxon>
        <taxon>Pyrophorini</taxon>
        <taxon>Ignelater</taxon>
    </lineage>
</organism>
<accession>A0A8K0CA59</accession>
<dbReference type="AlphaFoldDB" id="A0A8K0CA59"/>
<comment type="caution">
    <text evidence="7">The sequence shown here is derived from an EMBL/GenBank/DDBJ whole genome shotgun (WGS) entry which is preliminary data.</text>
</comment>
<reference evidence="7" key="1">
    <citation type="submission" date="2019-08" db="EMBL/GenBank/DDBJ databases">
        <title>The genome of the North American firefly Photinus pyralis.</title>
        <authorList>
            <consortium name="Photinus pyralis genome working group"/>
            <person name="Fallon T.R."/>
            <person name="Sander Lower S.E."/>
            <person name="Weng J.-K."/>
        </authorList>
    </citation>
    <scope>NUCLEOTIDE SEQUENCE</scope>
    <source>
        <strain evidence="7">TRF0915ILg1</strain>
        <tissue evidence="7">Whole body</tissue>
    </source>
</reference>
<evidence type="ECO:0000256" key="5">
    <source>
        <dbReference type="SAM" id="SignalP"/>
    </source>
</evidence>
<keyword evidence="2" id="KW-0378">Hydrolase</keyword>
<dbReference type="GO" id="GO:0004252">
    <property type="term" value="F:serine-type endopeptidase activity"/>
    <property type="evidence" value="ECO:0007669"/>
    <property type="project" value="InterPro"/>
</dbReference>
<evidence type="ECO:0000259" key="6">
    <source>
        <dbReference type="PROSITE" id="PS50240"/>
    </source>
</evidence>
<dbReference type="PANTHER" id="PTHR24276">
    <property type="entry name" value="POLYSERASE-RELATED"/>
    <property type="match status" value="1"/>
</dbReference>
<dbReference type="SUPFAM" id="SSF50494">
    <property type="entry name" value="Trypsin-like serine proteases"/>
    <property type="match status" value="1"/>
</dbReference>
<feature type="chain" id="PRO_5035447092" description="Peptidase S1 domain-containing protein" evidence="5">
    <location>
        <begin position="26"/>
        <end position="338"/>
    </location>
</feature>
<evidence type="ECO:0000313" key="8">
    <source>
        <dbReference type="Proteomes" id="UP000801492"/>
    </source>
</evidence>
<feature type="signal peptide" evidence="5">
    <location>
        <begin position="1"/>
        <end position="25"/>
    </location>
</feature>
<dbReference type="InterPro" id="IPR050430">
    <property type="entry name" value="Peptidase_S1"/>
</dbReference>
<evidence type="ECO:0000256" key="4">
    <source>
        <dbReference type="ARBA" id="ARBA00023157"/>
    </source>
</evidence>
<dbReference type="GO" id="GO:0006508">
    <property type="term" value="P:proteolysis"/>
    <property type="evidence" value="ECO:0007669"/>
    <property type="project" value="UniProtKB-KW"/>
</dbReference>
<evidence type="ECO:0000256" key="1">
    <source>
        <dbReference type="ARBA" id="ARBA00022670"/>
    </source>
</evidence>
<dbReference type="PROSITE" id="PS50240">
    <property type="entry name" value="TRYPSIN_DOM"/>
    <property type="match status" value="1"/>
</dbReference>
<dbReference type="Proteomes" id="UP000801492">
    <property type="component" value="Unassembled WGS sequence"/>
</dbReference>
<evidence type="ECO:0000313" key="7">
    <source>
        <dbReference type="EMBL" id="KAF2883479.1"/>
    </source>
</evidence>
<evidence type="ECO:0000256" key="3">
    <source>
        <dbReference type="ARBA" id="ARBA00022825"/>
    </source>
</evidence>
<keyword evidence="4" id="KW-1015">Disulfide bond</keyword>
<dbReference type="InterPro" id="IPR009003">
    <property type="entry name" value="Peptidase_S1_PA"/>
</dbReference>
<dbReference type="OrthoDB" id="8033859at2759"/>
<gene>
    <name evidence="7" type="ORF">ILUMI_22696</name>
</gene>
<dbReference type="InterPro" id="IPR001254">
    <property type="entry name" value="Trypsin_dom"/>
</dbReference>
<sequence length="338" mass="38235">MFTITLTNCGILIVFICCSIHLAESCFKCEPHFLPASEFAVQKRRAFWWKNQAKLEHNAWQRKKAAALAPHRPTFKTSRTSVATDDSDLNIPGVINPTWEAPIPKFNCMIITRMADIDTPICSGALISYSFVLTVGENCLLNEGIVYSPDDLVVRFISSTSSAIDKLVVKVVLHEGCCQAGNYLAHNDIALLHLETQIYEKNIQPAKITKRTVLFHPFVNDLWDLSNCRVYNMAVEFRDAIWFVRTRFISTDICDKIIPMKSMHKLKMTCVTYYHMGSKDCQTDQGSPLSYKGELIGLLIYKHFCGSPSSVALFVNIGIHSQWIRKHVQVISNSHESV</sequence>
<keyword evidence="3" id="KW-0720">Serine protease</keyword>
<evidence type="ECO:0000256" key="2">
    <source>
        <dbReference type="ARBA" id="ARBA00022801"/>
    </source>
</evidence>
<dbReference type="PANTHER" id="PTHR24276:SF98">
    <property type="entry name" value="FI18310P1-RELATED"/>
    <property type="match status" value="1"/>
</dbReference>
<name>A0A8K0CA59_IGNLU</name>